<feature type="chain" id="PRO_5013288933" evidence="1">
    <location>
        <begin position="16"/>
        <end position="50"/>
    </location>
</feature>
<proteinExistence type="predicted"/>
<name>A0A0E9RC64_ANGAN</name>
<sequence>MVCVHLICLSITSNCMVTCLISVALETQWISAELQATESSSGIVILTSAV</sequence>
<evidence type="ECO:0000256" key="1">
    <source>
        <dbReference type="SAM" id="SignalP"/>
    </source>
</evidence>
<feature type="signal peptide" evidence="1">
    <location>
        <begin position="1"/>
        <end position="15"/>
    </location>
</feature>
<reference evidence="2" key="2">
    <citation type="journal article" date="2015" name="Fish Shellfish Immunol.">
        <title>Early steps in the European eel (Anguilla anguilla)-Vibrio vulnificus interaction in the gills: Role of the RtxA13 toxin.</title>
        <authorList>
            <person name="Callol A."/>
            <person name="Pajuelo D."/>
            <person name="Ebbesson L."/>
            <person name="Teles M."/>
            <person name="MacKenzie S."/>
            <person name="Amaro C."/>
        </authorList>
    </citation>
    <scope>NUCLEOTIDE SEQUENCE</scope>
</reference>
<dbReference type="EMBL" id="GBXM01082210">
    <property type="protein sequence ID" value="JAH26367.1"/>
    <property type="molecule type" value="Transcribed_RNA"/>
</dbReference>
<accession>A0A0E9RC64</accession>
<reference evidence="2" key="1">
    <citation type="submission" date="2014-11" db="EMBL/GenBank/DDBJ databases">
        <authorList>
            <person name="Amaro Gonzalez C."/>
        </authorList>
    </citation>
    <scope>NUCLEOTIDE SEQUENCE</scope>
</reference>
<organism evidence="2">
    <name type="scientific">Anguilla anguilla</name>
    <name type="common">European freshwater eel</name>
    <name type="synonym">Muraena anguilla</name>
    <dbReference type="NCBI Taxonomy" id="7936"/>
    <lineage>
        <taxon>Eukaryota</taxon>
        <taxon>Metazoa</taxon>
        <taxon>Chordata</taxon>
        <taxon>Craniata</taxon>
        <taxon>Vertebrata</taxon>
        <taxon>Euteleostomi</taxon>
        <taxon>Actinopterygii</taxon>
        <taxon>Neopterygii</taxon>
        <taxon>Teleostei</taxon>
        <taxon>Anguilliformes</taxon>
        <taxon>Anguillidae</taxon>
        <taxon>Anguilla</taxon>
    </lineage>
</organism>
<protein>
    <submittedName>
        <fullName evidence="2">Uncharacterized protein</fullName>
    </submittedName>
</protein>
<keyword evidence="1" id="KW-0732">Signal</keyword>
<dbReference type="AlphaFoldDB" id="A0A0E9RC64"/>
<evidence type="ECO:0000313" key="2">
    <source>
        <dbReference type="EMBL" id="JAH26367.1"/>
    </source>
</evidence>